<feature type="coiled-coil region" evidence="1">
    <location>
        <begin position="203"/>
        <end position="230"/>
    </location>
</feature>
<feature type="compositionally biased region" description="Basic and acidic residues" evidence="2">
    <location>
        <begin position="81"/>
        <end position="96"/>
    </location>
</feature>
<dbReference type="Proteomes" id="UP000477722">
    <property type="component" value="Unassembled WGS sequence"/>
</dbReference>
<comment type="caution">
    <text evidence="3">The sequence shown here is derived from an EMBL/GenBank/DDBJ whole genome shotgun (WGS) entry which is preliminary data.</text>
</comment>
<reference evidence="3 4" key="1">
    <citation type="submission" date="2020-02" db="EMBL/GenBank/DDBJ databases">
        <title>Whole-genome analyses of novel actinobacteria.</title>
        <authorList>
            <person name="Sahin N."/>
            <person name="Tatar D."/>
        </authorList>
    </citation>
    <scope>NUCLEOTIDE SEQUENCE [LARGE SCALE GENOMIC DNA]</scope>
    <source>
        <strain evidence="3 4">SB3404</strain>
    </source>
</reference>
<proteinExistence type="predicted"/>
<gene>
    <name evidence="3" type="ORF">G5C65_00020</name>
</gene>
<dbReference type="RefSeq" id="WP_165296448.1">
    <property type="nucleotide sequence ID" value="NZ_JAAKZZ010000001.1"/>
</dbReference>
<dbReference type="AlphaFoldDB" id="A0A6G4WQJ5"/>
<protein>
    <submittedName>
        <fullName evidence="3">DUF3560 domain-containing protein</fullName>
    </submittedName>
</protein>
<dbReference type="InterPro" id="IPR021944">
    <property type="entry name" value="DUF3560"/>
</dbReference>
<keyword evidence="1" id="KW-0175">Coiled coil</keyword>
<evidence type="ECO:0000256" key="1">
    <source>
        <dbReference type="SAM" id="Coils"/>
    </source>
</evidence>
<evidence type="ECO:0000256" key="2">
    <source>
        <dbReference type="SAM" id="MobiDB-lite"/>
    </source>
</evidence>
<feature type="compositionally biased region" description="Basic and acidic residues" evidence="2">
    <location>
        <begin position="331"/>
        <end position="344"/>
    </location>
</feature>
<dbReference type="Pfam" id="PF12083">
    <property type="entry name" value="DUF3560"/>
    <property type="match status" value="1"/>
</dbReference>
<keyword evidence="4" id="KW-1185">Reference proteome</keyword>
<feature type="compositionally biased region" description="Basic and acidic residues" evidence="2">
    <location>
        <begin position="352"/>
        <end position="361"/>
    </location>
</feature>
<dbReference type="EMBL" id="JAAKZZ010000001">
    <property type="protein sequence ID" value="NGO66771.1"/>
    <property type="molecule type" value="Genomic_DNA"/>
</dbReference>
<organism evidence="3 4">
    <name type="scientific">Streptomyces boncukensis</name>
    <dbReference type="NCBI Taxonomy" id="2711219"/>
    <lineage>
        <taxon>Bacteria</taxon>
        <taxon>Bacillati</taxon>
        <taxon>Actinomycetota</taxon>
        <taxon>Actinomycetes</taxon>
        <taxon>Kitasatosporales</taxon>
        <taxon>Streptomycetaceae</taxon>
        <taxon>Streptomyces</taxon>
    </lineage>
</organism>
<feature type="region of interest" description="Disordered" evidence="2">
    <location>
        <begin position="77"/>
        <end position="96"/>
    </location>
</feature>
<evidence type="ECO:0000313" key="4">
    <source>
        <dbReference type="Proteomes" id="UP000477722"/>
    </source>
</evidence>
<name>A0A6G4WQJ5_9ACTN</name>
<evidence type="ECO:0000313" key="3">
    <source>
        <dbReference type="EMBL" id="NGO66771.1"/>
    </source>
</evidence>
<feature type="region of interest" description="Disordered" evidence="2">
    <location>
        <begin position="316"/>
        <end position="361"/>
    </location>
</feature>
<sequence length="457" mass="51269">MATVTITHTPKDGTLLDGSRKGDGVFDVVRHHGFRSFRSLGMLGIPRSRDKDADTWRINRAKAALEEAGHTVTVEIDNDDERSFSEAEAERVERAGDRAERFEDYADNASRSSTARLDAAHKRSERFEFGQPILVGHHSEGRARRDAAYIDNNMRKGIADGERAGHWQDRAETAAKYEEFRNNPQRTLRRLEKLRADLRYHERQGNERQMRRLREEIAHWEAVVAKAKDDGVKLWGPDDFAPGDFAVVLGSWHQVARVNPKTLSIAWNLRLAPKQVMSLEDATFDGGRVGTFTVDYTKVRARCPEKAMAAFRAEGKVPGTRAAGEASAKYPAEDIRREQAEAKKNAPKTPKKRSDPKIPKRVQVECELSASEATLTWLNGNSQPHPAHTPETITAPEGEKYHQATWSRNLMKQVGELLAERGYALSGEWKPRQGWATVAAIVPAPAKDGEPKQEELS</sequence>
<accession>A0A6G4WQJ5</accession>